<reference evidence="1 2" key="1">
    <citation type="journal article" date="2014" name="PLoS ONE">
        <title>Genome Sequence of Candidatus Nitrososphaera evergladensis from Group I.1b Enriched from Everglades Soil Reveals Novel Genomic Features of the Ammonia-Oxidizing Archaea.</title>
        <authorList>
            <person name="Zhalnina K.V."/>
            <person name="Dias R."/>
            <person name="Leonard M.T."/>
            <person name="Dorr de Quadros P."/>
            <person name="Camargo F.A."/>
            <person name="Drew J.C."/>
            <person name="Farmerie W.G."/>
            <person name="Daroub S.H."/>
            <person name="Triplett E.W."/>
        </authorList>
    </citation>
    <scope>NUCLEOTIDE SEQUENCE [LARGE SCALE GENOMIC DNA]</scope>
    <source>
        <strain evidence="1 2">SR1</strain>
    </source>
</reference>
<dbReference type="RefSeq" id="WP_148699516.1">
    <property type="nucleotide sequence ID" value="NZ_CP007174.1"/>
</dbReference>
<sequence>MPGYLFHVGGNAMCAHSAQVNHSSTNTRVKVSSQQVAIQQVPIKPGEYTVTGCGFQVPTPAGSKPQPCVSVTWTNLASRVKVMGQPVVLQDSTGQCWSGEQILQGAPTITTTQTRVKGI</sequence>
<accession>A0A075MTD6</accession>
<dbReference type="Proteomes" id="UP000028194">
    <property type="component" value="Chromosome"/>
</dbReference>
<dbReference type="AlphaFoldDB" id="A0A075MTD6"/>
<dbReference type="STRING" id="1459636.NTE_00488"/>
<evidence type="ECO:0000313" key="1">
    <source>
        <dbReference type="EMBL" id="AIF82569.1"/>
    </source>
</evidence>
<proteinExistence type="predicted"/>
<dbReference type="GeneID" id="41596361"/>
<evidence type="ECO:0000313" key="2">
    <source>
        <dbReference type="Proteomes" id="UP000028194"/>
    </source>
</evidence>
<name>A0A075MTD6_9ARCH</name>
<protein>
    <submittedName>
        <fullName evidence="1">Uncharacterized protein</fullName>
    </submittedName>
</protein>
<organism evidence="1 2">
    <name type="scientific">Candidatus Nitrososphaera evergladensis SR1</name>
    <dbReference type="NCBI Taxonomy" id="1459636"/>
    <lineage>
        <taxon>Archaea</taxon>
        <taxon>Nitrososphaerota</taxon>
        <taxon>Nitrososphaeria</taxon>
        <taxon>Nitrososphaerales</taxon>
        <taxon>Nitrososphaeraceae</taxon>
        <taxon>Nitrososphaera</taxon>
    </lineage>
</organism>
<keyword evidence="2" id="KW-1185">Reference proteome</keyword>
<dbReference type="KEGG" id="nev:NTE_00488"/>
<dbReference type="HOGENOM" id="CLU_168334_0_0_2"/>
<gene>
    <name evidence="1" type="ORF">NTE_00488</name>
</gene>
<dbReference type="EMBL" id="CP007174">
    <property type="protein sequence ID" value="AIF82569.1"/>
    <property type="molecule type" value="Genomic_DNA"/>
</dbReference>